<sequence length="853" mass="98140">MKMHSLDMNDLPSETSNFSDIQVSEFPEKRIAALPIVDPFLVEADLPEDLTNAILRLLSPDEVVFVALRLNSSHHFSDEQGKEEKAPMWMALTGTRLLVVAVASDGRVYADTFDQRSIFEYRNGLSGDSLKIEETSLFSAIWERKRWLLKEAVRLFPLPVYEKYLSLAENAIKKGKRLHAVPLLQKSLEHTPTLKAYTLLLSILLRHERHEEAEALLEDALQRIDPIELFEEMLRIFPNNAEMPFYLAATCENHQQWDACLHIYQRLLNKAPDFDLYYLKLGEILNTKQEFEAAIELYQKFIELRTASEKFQKGMFHSWDIEEFHLFSADPDLAKAYFDIGLIYEYEFKLFDLAASAYLALLRHAPFYTDAYKHFWQVYQQLFKQTPDAAPLQLHIPMFLQTYQLLAPQNYAANVTPEQIALVEQHCNASAGLPERYHRLKEEDDERLMHPGEQEYFRRVQHWLTTLVISKDDSEGIEAYCEQVGNANYPLLHELIERLANFLDIIPPKCFISRGKIGISVRNTEHPFIFIGSEHLQPDNERFFSQAELVFMVASQIEHIKSGHLLMTDTELWKSLGSASFDGFLLALQCLPAGGFLSRITHHVATKGLKKVYTMTKASGMQRWFDFFRKPADSDEEKSEEEQEKLEDAEGNGKQATRPESLFKEQVVEFARHAIYTADRVGLLACNRFDAACSGIFKIAGQGFSELDDLQSQGLFSILQTRDKRGNFLYFEYAKRFSELIQFALSDAYLLVHSNVVIPSKTASAPPVEPVIVHNHPDNSVLLKERLKLLHDSFRNDLLTPEEFLKKQRTLLAQATCFDDEDLQLIEKLQGAFTDGILTGEELEQKLLRLFEK</sequence>
<organism evidence="5 6">
    <name type="scientific">Candidatus Moduliflexus flocculans</name>
    <dbReference type="NCBI Taxonomy" id="1499966"/>
    <lineage>
        <taxon>Bacteria</taxon>
        <taxon>Candidatus Moduliflexota</taxon>
        <taxon>Candidatus Moduliflexia</taxon>
        <taxon>Candidatus Moduliflexales</taxon>
        <taxon>Candidatus Moduliflexaceae</taxon>
    </lineage>
</organism>
<evidence type="ECO:0008006" key="7">
    <source>
        <dbReference type="Google" id="ProtNLM"/>
    </source>
</evidence>
<evidence type="ECO:0000313" key="6">
    <source>
        <dbReference type="Proteomes" id="UP000030700"/>
    </source>
</evidence>
<dbReference type="Gene3D" id="1.25.40.10">
    <property type="entry name" value="Tetratricopeptide repeat domain"/>
    <property type="match status" value="1"/>
</dbReference>
<dbReference type="InterPro" id="IPR019734">
    <property type="entry name" value="TPR_rpt"/>
</dbReference>
<keyword evidence="1" id="KW-0677">Repeat</keyword>
<dbReference type="SUPFAM" id="SSF48452">
    <property type="entry name" value="TPR-like"/>
    <property type="match status" value="1"/>
</dbReference>
<dbReference type="PROSITE" id="PS50005">
    <property type="entry name" value="TPR"/>
    <property type="match status" value="1"/>
</dbReference>
<evidence type="ECO:0000313" key="5">
    <source>
        <dbReference type="EMBL" id="GAK49420.1"/>
    </source>
</evidence>
<evidence type="ECO:0000256" key="1">
    <source>
        <dbReference type="ARBA" id="ARBA00022737"/>
    </source>
</evidence>
<dbReference type="EMBL" id="DF820455">
    <property type="protein sequence ID" value="GAK49420.1"/>
    <property type="molecule type" value="Genomic_DNA"/>
</dbReference>
<protein>
    <recommendedName>
        <fullName evidence="7">Tetratricopeptide repeat protein</fullName>
    </recommendedName>
</protein>
<evidence type="ECO:0000256" key="3">
    <source>
        <dbReference type="PROSITE-ProRule" id="PRU00339"/>
    </source>
</evidence>
<feature type="repeat" description="TPR" evidence="3">
    <location>
        <begin position="275"/>
        <end position="308"/>
    </location>
</feature>
<dbReference type="SMART" id="SM00028">
    <property type="entry name" value="TPR"/>
    <property type="match status" value="4"/>
</dbReference>
<keyword evidence="2 3" id="KW-0802">TPR repeat</keyword>
<dbReference type="HOGENOM" id="CLU_334549_0_0_0"/>
<dbReference type="InterPro" id="IPR011990">
    <property type="entry name" value="TPR-like_helical_dom_sf"/>
</dbReference>
<dbReference type="PANTHER" id="PTHR44227">
    <property type="match status" value="1"/>
</dbReference>
<dbReference type="AlphaFoldDB" id="A0A0S6VUS0"/>
<dbReference type="InterPro" id="IPR052346">
    <property type="entry name" value="O-mannosyl-transferase_TMTC"/>
</dbReference>
<accession>A0A0S6VUS0</accession>
<name>A0A0S6VUS0_9BACT</name>
<reference evidence="5 6" key="1">
    <citation type="journal article" date="2015" name="PeerJ">
        <title>First genomic representation of candidate bacterial phylum KSB3 points to enhanced environmental sensing as a trigger of wastewater bulking.</title>
        <authorList>
            <person name="Sekiguchi Y."/>
            <person name="Ohashi A."/>
            <person name="Parks D.H."/>
            <person name="Yamauchi T."/>
            <person name="Tyson G.W."/>
            <person name="Hugenholtz P."/>
        </authorList>
    </citation>
    <scope>NUCLEOTIDE SEQUENCE [LARGE SCALE GENOMIC DNA]</scope>
</reference>
<evidence type="ECO:0000256" key="4">
    <source>
        <dbReference type="SAM" id="MobiDB-lite"/>
    </source>
</evidence>
<dbReference type="Proteomes" id="UP000030700">
    <property type="component" value="Unassembled WGS sequence"/>
</dbReference>
<dbReference type="PANTHER" id="PTHR44227:SF3">
    <property type="entry name" value="PROTEIN O-MANNOSYL-TRANSFERASE TMTC4"/>
    <property type="match status" value="1"/>
</dbReference>
<feature type="compositionally biased region" description="Acidic residues" evidence="4">
    <location>
        <begin position="634"/>
        <end position="650"/>
    </location>
</feature>
<dbReference type="Pfam" id="PF13432">
    <property type="entry name" value="TPR_16"/>
    <property type="match status" value="1"/>
</dbReference>
<keyword evidence="6" id="KW-1185">Reference proteome</keyword>
<proteinExistence type="predicted"/>
<gene>
    <name evidence="5" type="ORF">U14_00642</name>
</gene>
<dbReference type="STRING" id="1499966.U14_00642"/>
<evidence type="ECO:0000256" key="2">
    <source>
        <dbReference type="ARBA" id="ARBA00022803"/>
    </source>
</evidence>
<feature type="region of interest" description="Disordered" evidence="4">
    <location>
        <begin position="633"/>
        <end position="656"/>
    </location>
</feature>